<protein>
    <submittedName>
        <fullName evidence="2">Uncharacterized protein</fullName>
    </submittedName>
</protein>
<dbReference type="Proteomes" id="UP000020406">
    <property type="component" value="Unassembled WGS sequence"/>
</dbReference>
<feature type="transmembrane region" description="Helical" evidence="1">
    <location>
        <begin position="12"/>
        <end position="34"/>
    </location>
</feature>
<comment type="caution">
    <text evidence="2">The sequence shown here is derived from an EMBL/GenBank/DDBJ whole genome shotgun (WGS) entry which is preliminary data.</text>
</comment>
<evidence type="ECO:0000256" key="1">
    <source>
        <dbReference type="SAM" id="Phobius"/>
    </source>
</evidence>
<keyword evidence="1" id="KW-0812">Transmembrane</keyword>
<keyword evidence="1" id="KW-0472">Membrane</keyword>
<accession>Z9JKP1</accession>
<gene>
    <name evidence="2" type="ORF">AF72_05920</name>
</gene>
<name>Z9JKP1_9GAMM</name>
<evidence type="ECO:0000313" key="2">
    <source>
        <dbReference type="EMBL" id="EWS78332.1"/>
    </source>
</evidence>
<dbReference type="AlphaFoldDB" id="Z9JKP1"/>
<sequence>MFYVIMAINNRLIMMVGITSCLEFLFIDYSIMAIK</sequence>
<evidence type="ECO:0000313" key="3">
    <source>
        <dbReference type="Proteomes" id="UP000020406"/>
    </source>
</evidence>
<organism evidence="2 3">
    <name type="scientific">Xylella taiwanensis</name>
    <dbReference type="NCBI Taxonomy" id="1444770"/>
    <lineage>
        <taxon>Bacteria</taxon>
        <taxon>Pseudomonadati</taxon>
        <taxon>Pseudomonadota</taxon>
        <taxon>Gammaproteobacteria</taxon>
        <taxon>Lysobacterales</taxon>
        <taxon>Lysobacteraceae</taxon>
        <taxon>Xylella</taxon>
    </lineage>
</organism>
<reference evidence="2 3" key="1">
    <citation type="journal article" date="2014" name="Genome Announc.">
        <title>Draft Genome Sequence of Xylella fastidiosa Pear Leaf Scorch Strain in Taiwan.</title>
        <authorList>
            <person name="Su C.C."/>
            <person name="Deng W.L."/>
            <person name="Jan F.J."/>
            <person name="Chang C.J."/>
            <person name="Huang H."/>
            <person name="Chen J."/>
        </authorList>
    </citation>
    <scope>NUCLEOTIDE SEQUENCE [LARGE SCALE GENOMIC DNA]</scope>
    <source>
        <strain evidence="2 3">PLS229</strain>
    </source>
</reference>
<dbReference type="EMBL" id="JDSQ01000008">
    <property type="protein sequence ID" value="EWS78332.1"/>
    <property type="molecule type" value="Genomic_DNA"/>
</dbReference>
<keyword evidence="1" id="KW-1133">Transmembrane helix</keyword>
<proteinExistence type="predicted"/>